<proteinExistence type="inferred from homology"/>
<gene>
    <name evidence="14" type="ORF">EIP91_002106</name>
</gene>
<protein>
    <recommendedName>
        <fullName evidence="16">Cytochrome P450</fullName>
    </recommendedName>
</protein>
<keyword evidence="5 13" id="KW-0349">Heme</keyword>
<evidence type="ECO:0000313" key="15">
    <source>
        <dbReference type="Proteomes" id="UP000292702"/>
    </source>
</evidence>
<dbReference type="GO" id="GO:0005506">
    <property type="term" value="F:iron ion binding"/>
    <property type="evidence" value="ECO:0007669"/>
    <property type="project" value="InterPro"/>
</dbReference>
<evidence type="ECO:0000256" key="7">
    <source>
        <dbReference type="ARBA" id="ARBA00022723"/>
    </source>
</evidence>
<dbReference type="OrthoDB" id="2789670at2759"/>
<evidence type="ECO:0000313" key="14">
    <source>
        <dbReference type="EMBL" id="TCD70730.1"/>
    </source>
</evidence>
<comment type="cofactor">
    <cofactor evidence="1 13">
        <name>heme</name>
        <dbReference type="ChEBI" id="CHEBI:30413"/>
    </cofactor>
</comment>
<evidence type="ECO:0000256" key="5">
    <source>
        <dbReference type="ARBA" id="ARBA00022617"/>
    </source>
</evidence>
<evidence type="ECO:0000256" key="13">
    <source>
        <dbReference type="PIRSR" id="PIRSR602401-1"/>
    </source>
</evidence>
<name>A0A4R0RPF7_9APHY</name>
<evidence type="ECO:0000256" key="8">
    <source>
        <dbReference type="ARBA" id="ARBA00022989"/>
    </source>
</evidence>
<dbReference type="CDD" id="cd11065">
    <property type="entry name" value="CYP64-like"/>
    <property type="match status" value="1"/>
</dbReference>
<dbReference type="PANTHER" id="PTHR46300">
    <property type="entry name" value="P450, PUTATIVE (EUROFUNG)-RELATED-RELATED"/>
    <property type="match status" value="1"/>
</dbReference>
<keyword evidence="11" id="KW-0503">Monooxygenase</keyword>
<keyword evidence="8" id="KW-1133">Transmembrane helix</keyword>
<feature type="binding site" description="axial binding residue" evidence="13">
    <location>
        <position position="455"/>
    </location>
    <ligand>
        <name>heme</name>
        <dbReference type="ChEBI" id="CHEBI:30413"/>
    </ligand>
    <ligandPart>
        <name>Fe</name>
        <dbReference type="ChEBI" id="CHEBI:18248"/>
    </ligandPart>
</feature>
<reference evidence="14 15" key="1">
    <citation type="submission" date="2018-11" db="EMBL/GenBank/DDBJ databases">
        <title>Genome assembly of Steccherinum ochraceum LE-BIN_3174, the white-rot fungus of the Steccherinaceae family (The Residual Polyporoid clade, Polyporales, Basidiomycota).</title>
        <authorList>
            <person name="Fedorova T.V."/>
            <person name="Glazunova O.A."/>
            <person name="Landesman E.O."/>
            <person name="Moiseenko K.V."/>
            <person name="Psurtseva N.V."/>
            <person name="Savinova O.S."/>
            <person name="Shakhova N.V."/>
            <person name="Tyazhelova T.V."/>
            <person name="Vasina D.V."/>
        </authorList>
    </citation>
    <scope>NUCLEOTIDE SEQUENCE [LARGE SCALE GENOMIC DNA]</scope>
    <source>
        <strain evidence="14 15">LE-BIN_3174</strain>
    </source>
</reference>
<evidence type="ECO:0000256" key="6">
    <source>
        <dbReference type="ARBA" id="ARBA00022692"/>
    </source>
</evidence>
<dbReference type="InterPro" id="IPR001128">
    <property type="entry name" value="Cyt_P450"/>
</dbReference>
<dbReference type="PANTHER" id="PTHR46300:SF2">
    <property type="entry name" value="CYTOCHROME P450 MONOOXYGENASE ALNH-RELATED"/>
    <property type="match status" value="1"/>
</dbReference>
<dbReference type="AlphaFoldDB" id="A0A4R0RPF7"/>
<evidence type="ECO:0000256" key="1">
    <source>
        <dbReference type="ARBA" id="ARBA00001971"/>
    </source>
</evidence>
<dbReference type="Gene3D" id="1.10.630.10">
    <property type="entry name" value="Cytochrome P450"/>
    <property type="match status" value="1"/>
</dbReference>
<organism evidence="14 15">
    <name type="scientific">Steccherinum ochraceum</name>
    <dbReference type="NCBI Taxonomy" id="92696"/>
    <lineage>
        <taxon>Eukaryota</taxon>
        <taxon>Fungi</taxon>
        <taxon>Dikarya</taxon>
        <taxon>Basidiomycota</taxon>
        <taxon>Agaricomycotina</taxon>
        <taxon>Agaricomycetes</taxon>
        <taxon>Polyporales</taxon>
        <taxon>Steccherinaceae</taxon>
        <taxon>Steccherinum</taxon>
    </lineage>
</organism>
<dbReference type="InterPro" id="IPR002401">
    <property type="entry name" value="Cyt_P450_E_grp-I"/>
</dbReference>
<dbReference type="GO" id="GO:0020037">
    <property type="term" value="F:heme binding"/>
    <property type="evidence" value="ECO:0007669"/>
    <property type="project" value="InterPro"/>
</dbReference>
<sequence length="532" mass="59211">MHPVLLALTVIAVWIVVAEVRTFIRRRHLPPGPPGLPLLGNALQMPTDLPWKHFHEYGKTYGSVMSFNAAGQIVIVLNDLRSAFELLDRRGSNYSHRPRLIKAGQLLGGGISFPFMPYTTKSRTMRRIVHETYGAQDVHKLQRTQELEATNLVHDLLQHPESWYESAESSISSVIMTATYGWPRIDDDSAVIVSEILGVASGFTHASLPGSSVVDIFPILNHLPSWIFKEKRDALLWHEQKSRMFEELLDDVERREKAGDATECFAATLLRDPTAHGLSRREAAWLSGLMMAAGAETTTISLHNFFLAMLHFPQVMRKAQAEIDEVVGRERMPTHVDRAHLPYTSALLKEIFRFMPAASLGLPHCVAEVGAPSTEASASNTDFPNKDDSFESFLIPQGAIIIPNIWAINRDPSVYEDPDEFLPERHLAANGVDDVAPDDTHGFGHSGFGFGRRICSGLALADQALFIDYATLLWAFNIEAAVDEDGRQAPFPSVSDVITSGIAARPKPFKCSIVPRSPDIWDVVERTRDERH</sequence>
<keyword evidence="6" id="KW-0812">Transmembrane</keyword>
<evidence type="ECO:0000256" key="4">
    <source>
        <dbReference type="ARBA" id="ARBA00010617"/>
    </source>
</evidence>
<keyword evidence="9" id="KW-0560">Oxidoreductase</keyword>
<evidence type="ECO:0008006" key="16">
    <source>
        <dbReference type="Google" id="ProtNLM"/>
    </source>
</evidence>
<dbReference type="GO" id="GO:0016020">
    <property type="term" value="C:membrane"/>
    <property type="evidence" value="ECO:0007669"/>
    <property type="project" value="UniProtKB-SubCell"/>
</dbReference>
<dbReference type="Pfam" id="PF00067">
    <property type="entry name" value="p450"/>
    <property type="match status" value="1"/>
</dbReference>
<dbReference type="PRINTS" id="PR00385">
    <property type="entry name" value="P450"/>
</dbReference>
<dbReference type="STRING" id="92696.A0A4R0RPF7"/>
<evidence type="ECO:0000256" key="12">
    <source>
        <dbReference type="ARBA" id="ARBA00023136"/>
    </source>
</evidence>
<dbReference type="PRINTS" id="PR00463">
    <property type="entry name" value="EP450I"/>
</dbReference>
<evidence type="ECO:0000256" key="11">
    <source>
        <dbReference type="ARBA" id="ARBA00023033"/>
    </source>
</evidence>
<dbReference type="Proteomes" id="UP000292702">
    <property type="component" value="Unassembled WGS sequence"/>
</dbReference>
<dbReference type="GO" id="GO:0016705">
    <property type="term" value="F:oxidoreductase activity, acting on paired donors, with incorporation or reduction of molecular oxygen"/>
    <property type="evidence" value="ECO:0007669"/>
    <property type="project" value="InterPro"/>
</dbReference>
<keyword evidence="12" id="KW-0472">Membrane</keyword>
<keyword evidence="7 13" id="KW-0479">Metal-binding</keyword>
<dbReference type="InterPro" id="IPR050364">
    <property type="entry name" value="Cytochrome_P450_fung"/>
</dbReference>
<keyword evidence="15" id="KW-1185">Reference proteome</keyword>
<comment type="subcellular location">
    <subcellularLocation>
        <location evidence="2">Membrane</location>
    </subcellularLocation>
</comment>
<dbReference type="SUPFAM" id="SSF48264">
    <property type="entry name" value="Cytochrome P450"/>
    <property type="match status" value="1"/>
</dbReference>
<keyword evidence="10 13" id="KW-0408">Iron</keyword>
<dbReference type="GO" id="GO:0004497">
    <property type="term" value="F:monooxygenase activity"/>
    <property type="evidence" value="ECO:0007669"/>
    <property type="project" value="UniProtKB-KW"/>
</dbReference>
<comment type="caution">
    <text evidence="14">The sequence shown here is derived from an EMBL/GenBank/DDBJ whole genome shotgun (WGS) entry which is preliminary data.</text>
</comment>
<evidence type="ECO:0000256" key="10">
    <source>
        <dbReference type="ARBA" id="ARBA00023004"/>
    </source>
</evidence>
<evidence type="ECO:0000256" key="3">
    <source>
        <dbReference type="ARBA" id="ARBA00005179"/>
    </source>
</evidence>
<accession>A0A4R0RPF7</accession>
<dbReference type="EMBL" id="RWJN01000016">
    <property type="protein sequence ID" value="TCD70730.1"/>
    <property type="molecule type" value="Genomic_DNA"/>
</dbReference>
<dbReference type="InterPro" id="IPR036396">
    <property type="entry name" value="Cyt_P450_sf"/>
</dbReference>
<comment type="pathway">
    <text evidence="3">Secondary metabolite biosynthesis.</text>
</comment>
<evidence type="ECO:0000256" key="9">
    <source>
        <dbReference type="ARBA" id="ARBA00023002"/>
    </source>
</evidence>
<comment type="similarity">
    <text evidence="4">Belongs to the cytochrome P450 family.</text>
</comment>
<evidence type="ECO:0000256" key="2">
    <source>
        <dbReference type="ARBA" id="ARBA00004370"/>
    </source>
</evidence>